<evidence type="ECO:0000313" key="5">
    <source>
        <dbReference type="Proteomes" id="UP000261520"/>
    </source>
</evidence>
<evidence type="ECO:0000256" key="2">
    <source>
        <dbReference type="ARBA" id="ARBA00023157"/>
    </source>
</evidence>
<organism evidence="4 5">
    <name type="scientific">Periophthalmus magnuspinnatus</name>
    <dbReference type="NCBI Taxonomy" id="409849"/>
    <lineage>
        <taxon>Eukaryota</taxon>
        <taxon>Metazoa</taxon>
        <taxon>Chordata</taxon>
        <taxon>Craniata</taxon>
        <taxon>Vertebrata</taxon>
        <taxon>Euteleostomi</taxon>
        <taxon>Actinopterygii</taxon>
        <taxon>Neopterygii</taxon>
        <taxon>Teleostei</taxon>
        <taxon>Neoteleostei</taxon>
        <taxon>Acanthomorphata</taxon>
        <taxon>Gobiaria</taxon>
        <taxon>Gobiiformes</taxon>
        <taxon>Gobioidei</taxon>
        <taxon>Gobiidae</taxon>
        <taxon>Oxudercinae</taxon>
        <taxon>Periophthalmus</taxon>
    </lineage>
</organism>
<reference evidence="4" key="2">
    <citation type="submission" date="2025-09" db="UniProtKB">
        <authorList>
            <consortium name="Ensembl"/>
        </authorList>
    </citation>
    <scope>IDENTIFICATION</scope>
</reference>
<proteinExistence type="predicted"/>
<keyword evidence="2" id="KW-1015">Disulfide bond</keyword>
<dbReference type="Proteomes" id="UP000261520">
    <property type="component" value="Unplaced"/>
</dbReference>
<accession>A0A3B4AV97</accession>
<dbReference type="Pfam" id="PF23283">
    <property type="entry name" value="D8C_UMOD"/>
    <property type="match status" value="1"/>
</dbReference>
<reference evidence="4" key="1">
    <citation type="submission" date="2025-08" db="UniProtKB">
        <authorList>
            <consortium name="Ensembl"/>
        </authorList>
    </citation>
    <scope>IDENTIFICATION</scope>
</reference>
<evidence type="ECO:0000256" key="1">
    <source>
        <dbReference type="ARBA" id="ARBA00022729"/>
    </source>
</evidence>
<keyword evidence="5" id="KW-1185">Reference proteome</keyword>
<sequence length="155" mass="18103">MKKCVILIYGICPHGMDCFMDNGQARCGDPCEHYTVLDEEWRATDNKNTQDKCDGNEKWQGWYRFFLNGTDAQIPERCVEENMCGTQRPMFLSTPHPTHSNFIERRDICVHHRSKCCSYKSPSIHVKRCYGRYYIYRLVKPKGCYSAYCAGNVSF</sequence>
<dbReference type="AlphaFoldDB" id="A0A3B4AV97"/>
<protein>
    <recommendedName>
        <fullName evidence="3">UMOD/GP2/OIT3-like D8C domain-containing protein</fullName>
    </recommendedName>
</protein>
<name>A0A3B4AV97_9GOBI</name>
<dbReference type="Ensembl" id="ENSPMGT00000021582.1">
    <property type="protein sequence ID" value="ENSPMGP00000020256.1"/>
    <property type="gene ID" value="ENSPMGG00000016406.1"/>
</dbReference>
<dbReference type="InterPro" id="IPR057774">
    <property type="entry name" value="D8C_UMOD/GP2/OIT3-like"/>
</dbReference>
<evidence type="ECO:0000259" key="3">
    <source>
        <dbReference type="Pfam" id="PF23283"/>
    </source>
</evidence>
<feature type="domain" description="UMOD/GP2/OIT3-like D8C" evidence="3">
    <location>
        <begin position="63"/>
        <end position="150"/>
    </location>
</feature>
<evidence type="ECO:0000313" key="4">
    <source>
        <dbReference type="Ensembl" id="ENSPMGP00000020256.1"/>
    </source>
</evidence>
<keyword evidence="1" id="KW-0732">Signal</keyword>